<reference evidence="9" key="1">
    <citation type="submission" date="2022-07" db="EMBL/GenBank/DDBJ databases">
        <title>The genome of Lyophyllum shimeji provides insight into the initial evolution of ectomycorrhizal fungal genome.</title>
        <authorList>
            <person name="Kobayashi Y."/>
            <person name="Shibata T."/>
            <person name="Hirakawa H."/>
            <person name="Shigenobu S."/>
            <person name="Nishiyama T."/>
            <person name="Yamada A."/>
            <person name="Hasebe M."/>
            <person name="Kawaguchi M."/>
        </authorList>
    </citation>
    <scope>NUCLEOTIDE SEQUENCE</scope>
    <source>
        <strain evidence="9">AT787</strain>
    </source>
</reference>
<comment type="similarity">
    <text evidence="2">Belongs to the TMEM97/sigma-2 receptor family.</text>
</comment>
<proteinExistence type="inferred from homology"/>
<evidence type="ECO:0000256" key="2">
    <source>
        <dbReference type="ARBA" id="ARBA00009096"/>
    </source>
</evidence>
<evidence type="ECO:0000313" key="9">
    <source>
        <dbReference type="EMBL" id="GLB41168.1"/>
    </source>
</evidence>
<evidence type="ECO:0000256" key="7">
    <source>
        <dbReference type="PIRNR" id="PIRNR031032"/>
    </source>
</evidence>
<evidence type="ECO:0000256" key="5">
    <source>
        <dbReference type="ARBA" id="ARBA00022989"/>
    </source>
</evidence>
<dbReference type="Pfam" id="PF05241">
    <property type="entry name" value="EBP"/>
    <property type="match status" value="1"/>
</dbReference>
<dbReference type="GO" id="GO:0005789">
    <property type="term" value="C:endoplasmic reticulum membrane"/>
    <property type="evidence" value="ECO:0007669"/>
    <property type="project" value="UniProtKB-SubCell"/>
</dbReference>
<dbReference type="InterPro" id="IPR051987">
    <property type="entry name" value="Sigma-2_receptor-like"/>
</dbReference>
<dbReference type="AlphaFoldDB" id="A0A9P3UPZ5"/>
<gene>
    <name evidence="9" type="ORF">LshimejAT787_0903830</name>
</gene>
<dbReference type="Proteomes" id="UP001063166">
    <property type="component" value="Unassembled WGS sequence"/>
</dbReference>
<evidence type="ECO:0000256" key="1">
    <source>
        <dbReference type="ARBA" id="ARBA00004477"/>
    </source>
</evidence>
<accession>A0A9P3UPZ5</accession>
<feature type="transmembrane region" description="Helical" evidence="7">
    <location>
        <begin position="140"/>
        <end position="163"/>
    </location>
</feature>
<comment type="caution">
    <text evidence="9">The sequence shown here is derived from an EMBL/GenBank/DDBJ whole genome shotgun (WGS) entry which is preliminary data.</text>
</comment>
<keyword evidence="4 7" id="KW-0256">Endoplasmic reticulum</keyword>
<evidence type="ECO:0000256" key="3">
    <source>
        <dbReference type="ARBA" id="ARBA00022692"/>
    </source>
</evidence>
<sequence length="172" mass="19601">MSVALPPTHRTRDSLYVLFFMSYIPIVLFVDSIPLYPRSIVPASLLSLHEWYKDHFNDQLVITQPAWFRFFALSEPLYQLPVAAWGIWALRSKSYKALPHLLVWGLVCCGTTLTCLFEFYHNTAMSDNEKLVLSAMYGSYAVIFGVIAADMFCRIQTILGAAARLGEDKKLR</sequence>
<keyword evidence="5 7" id="KW-1133">Transmembrane helix</keyword>
<evidence type="ECO:0000256" key="4">
    <source>
        <dbReference type="ARBA" id="ARBA00022824"/>
    </source>
</evidence>
<feature type="domain" description="EXPERA" evidence="8">
    <location>
        <begin position="12"/>
        <end position="148"/>
    </location>
</feature>
<dbReference type="InterPro" id="IPR016964">
    <property type="entry name" value="Sigma2_recept"/>
</dbReference>
<evidence type="ECO:0000313" key="10">
    <source>
        <dbReference type="Proteomes" id="UP001063166"/>
    </source>
</evidence>
<protein>
    <recommendedName>
        <fullName evidence="7">Efficient mitochondria targeting-associated protein 19</fullName>
    </recommendedName>
</protein>
<keyword evidence="6 7" id="KW-0472">Membrane</keyword>
<feature type="transmembrane region" description="Helical" evidence="7">
    <location>
        <begin position="101"/>
        <end position="120"/>
    </location>
</feature>
<evidence type="ECO:0000256" key="6">
    <source>
        <dbReference type="ARBA" id="ARBA00023136"/>
    </source>
</evidence>
<keyword evidence="10" id="KW-1185">Reference proteome</keyword>
<feature type="transmembrane region" description="Helical" evidence="7">
    <location>
        <begin position="15"/>
        <end position="36"/>
    </location>
</feature>
<dbReference type="InterPro" id="IPR033118">
    <property type="entry name" value="EXPERA"/>
</dbReference>
<dbReference type="OrthoDB" id="433124at2759"/>
<dbReference type="PIRSF" id="PIRSF031032">
    <property type="entry name" value="TMP_97_prd"/>
    <property type="match status" value="1"/>
</dbReference>
<comment type="subcellular location">
    <subcellularLocation>
        <location evidence="1">Endoplasmic reticulum membrane</location>
        <topology evidence="1">Multi-pass membrane protein</topology>
    </subcellularLocation>
</comment>
<dbReference type="EMBL" id="BRPK01000009">
    <property type="protein sequence ID" value="GLB41168.1"/>
    <property type="molecule type" value="Genomic_DNA"/>
</dbReference>
<name>A0A9P3UPZ5_LYOSH</name>
<dbReference type="PROSITE" id="PS51751">
    <property type="entry name" value="EXPERA"/>
    <property type="match status" value="1"/>
</dbReference>
<dbReference type="PANTHER" id="PTHR31204">
    <property type="entry name" value="SIGMA INTRACELLULAR RECEPTOR 2"/>
    <property type="match status" value="1"/>
</dbReference>
<keyword evidence="3 7" id="KW-0812">Transmembrane</keyword>
<evidence type="ECO:0000259" key="8">
    <source>
        <dbReference type="PROSITE" id="PS51751"/>
    </source>
</evidence>
<dbReference type="PANTHER" id="PTHR31204:SF1">
    <property type="entry name" value="SIGMA INTRACELLULAR RECEPTOR 2"/>
    <property type="match status" value="1"/>
</dbReference>
<organism evidence="9 10">
    <name type="scientific">Lyophyllum shimeji</name>
    <name type="common">Hon-shimeji</name>
    <name type="synonym">Tricholoma shimeji</name>
    <dbReference type="NCBI Taxonomy" id="47721"/>
    <lineage>
        <taxon>Eukaryota</taxon>
        <taxon>Fungi</taxon>
        <taxon>Dikarya</taxon>
        <taxon>Basidiomycota</taxon>
        <taxon>Agaricomycotina</taxon>
        <taxon>Agaricomycetes</taxon>
        <taxon>Agaricomycetidae</taxon>
        <taxon>Agaricales</taxon>
        <taxon>Tricholomatineae</taxon>
        <taxon>Lyophyllaceae</taxon>
        <taxon>Lyophyllum</taxon>
    </lineage>
</organism>